<name>A0A7T7XLW4_9SPIR</name>
<dbReference type="Gene3D" id="3.40.190.150">
    <property type="entry name" value="Bordetella uptake gene, domain 1"/>
    <property type="match status" value="1"/>
</dbReference>
<dbReference type="RefSeq" id="WP_215625973.1">
    <property type="nucleotide sequence ID" value="NZ_CP067089.2"/>
</dbReference>
<dbReference type="PANTHER" id="PTHR42928">
    <property type="entry name" value="TRICARBOXYLATE-BINDING PROTEIN"/>
    <property type="match status" value="1"/>
</dbReference>
<comment type="similarity">
    <text evidence="1">Belongs to the UPF0065 (bug) family.</text>
</comment>
<dbReference type="Gene3D" id="3.40.190.10">
    <property type="entry name" value="Periplasmic binding protein-like II"/>
    <property type="match status" value="1"/>
</dbReference>
<dbReference type="Pfam" id="PF03401">
    <property type="entry name" value="TctC"/>
    <property type="match status" value="1"/>
</dbReference>
<proteinExistence type="inferred from homology"/>
<dbReference type="PROSITE" id="PS51257">
    <property type="entry name" value="PROKAR_LIPOPROTEIN"/>
    <property type="match status" value="1"/>
</dbReference>
<sequence>MRKRVTGLVLAMAMCVLMLTFVGCSASNEKSSNADEGTAAWPTKDVTIYVPAAAGGGTDIFTRMVADYLQRTTGYTFTVINMNAGGGMVAFERVRNSPADGSVLMFWHIGMYVTYYSGTYGYNPKDDFTPLVMFEGLGDDGKQVFVVKSDSKWNSLSDVLNYAKANPNTVTYGCATGGSAQLVAEMLMQAADAKLRLVDASSQTDKIIGVAGGNIDMSAITHSAALQYVESGDLKIIGVVDKEGTETYQSAYDQGYENCYWTQNLCVLGPPAMKESLAKAINEVFQGMLDDPETYALLESSKMLNSTMDYADSLASFDDYDKLVGQASQQIDWGN</sequence>
<protein>
    <submittedName>
        <fullName evidence="3">Tripartite tricarboxylate transporter substrate binding protein</fullName>
    </submittedName>
</protein>
<dbReference type="InterPro" id="IPR042100">
    <property type="entry name" value="Bug_dom1"/>
</dbReference>
<evidence type="ECO:0000256" key="1">
    <source>
        <dbReference type="ARBA" id="ARBA00006987"/>
    </source>
</evidence>
<evidence type="ECO:0000256" key="2">
    <source>
        <dbReference type="SAM" id="SignalP"/>
    </source>
</evidence>
<feature type="signal peptide" evidence="2">
    <location>
        <begin position="1"/>
        <end position="26"/>
    </location>
</feature>
<evidence type="ECO:0000313" key="3">
    <source>
        <dbReference type="EMBL" id="QQO08667.1"/>
    </source>
</evidence>
<dbReference type="PANTHER" id="PTHR42928:SF5">
    <property type="entry name" value="BLR1237 PROTEIN"/>
    <property type="match status" value="1"/>
</dbReference>
<dbReference type="AlphaFoldDB" id="A0A7T7XLW4"/>
<reference evidence="3" key="1">
    <citation type="submission" date="2021-01" db="EMBL/GenBank/DDBJ databases">
        <title>Description of Breznakiella homolactica.</title>
        <authorList>
            <person name="Song Y."/>
            <person name="Brune A."/>
        </authorList>
    </citation>
    <scope>NUCLEOTIDE SEQUENCE</scope>
    <source>
        <strain evidence="3">RmG30</strain>
    </source>
</reference>
<feature type="chain" id="PRO_5030560218" evidence="2">
    <location>
        <begin position="27"/>
        <end position="335"/>
    </location>
</feature>
<accession>A0A7T7XLW4</accession>
<dbReference type="SUPFAM" id="SSF53850">
    <property type="entry name" value="Periplasmic binding protein-like II"/>
    <property type="match status" value="1"/>
</dbReference>
<dbReference type="KEGG" id="bhc:JFL75_17320"/>
<dbReference type="EMBL" id="CP067089">
    <property type="protein sequence ID" value="QQO08667.1"/>
    <property type="molecule type" value="Genomic_DNA"/>
</dbReference>
<dbReference type="CDD" id="cd07012">
    <property type="entry name" value="PBP2_Bug_TTT"/>
    <property type="match status" value="1"/>
</dbReference>
<evidence type="ECO:0000313" key="4">
    <source>
        <dbReference type="Proteomes" id="UP000595917"/>
    </source>
</evidence>
<dbReference type="PIRSF" id="PIRSF017082">
    <property type="entry name" value="YflP"/>
    <property type="match status" value="1"/>
</dbReference>
<organism evidence="3 4">
    <name type="scientific">Breznakiella homolactica</name>
    <dbReference type="NCBI Taxonomy" id="2798577"/>
    <lineage>
        <taxon>Bacteria</taxon>
        <taxon>Pseudomonadati</taxon>
        <taxon>Spirochaetota</taxon>
        <taxon>Spirochaetia</taxon>
        <taxon>Spirochaetales</taxon>
        <taxon>Breznakiellaceae</taxon>
        <taxon>Breznakiella</taxon>
    </lineage>
</organism>
<dbReference type="InterPro" id="IPR005064">
    <property type="entry name" value="BUG"/>
</dbReference>
<keyword evidence="4" id="KW-1185">Reference proteome</keyword>
<keyword evidence="2" id="KW-0732">Signal</keyword>
<gene>
    <name evidence="3" type="ORF">JFL75_17320</name>
</gene>
<dbReference type="Proteomes" id="UP000595917">
    <property type="component" value="Chromosome"/>
</dbReference>